<evidence type="ECO:0000313" key="2">
    <source>
        <dbReference type="Proteomes" id="UP000185911"/>
    </source>
</evidence>
<keyword evidence="2" id="KW-1185">Reference proteome</keyword>
<dbReference type="Gene3D" id="3.30.2020.40">
    <property type="entry name" value="Uncharacterised protein PF10387, DUF2442"/>
    <property type="match status" value="1"/>
</dbReference>
<dbReference type="Proteomes" id="UP000185911">
    <property type="component" value="Unassembled WGS sequence"/>
</dbReference>
<dbReference type="AlphaFoldDB" id="A0A1Q8YAL0"/>
<proteinExistence type="predicted"/>
<comment type="caution">
    <text evidence="1">The sequence shown here is derived from an EMBL/GenBank/DDBJ whole genome shotgun (WGS) entry which is preliminary data.</text>
</comment>
<dbReference type="EMBL" id="MSYM01000018">
    <property type="protein sequence ID" value="OLP05111.1"/>
    <property type="molecule type" value="Genomic_DNA"/>
</dbReference>
<organism evidence="1 2">
    <name type="scientific">Rhodoferax antarcticus ANT.BR</name>
    <dbReference type="NCBI Taxonomy" id="1111071"/>
    <lineage>
        <taxon>Bacteria</taxon>
        <taxon>Pseudomonadati</taxon>
        <taxon>Pseudomonadota</taxon>
        <taxon>Betaproteobacteria</taxon>
        <taxon>Burkholderiales</taxon>
        <taxon>Comamonadaceae</taxon>
        <taxon>Rhodoferax</taxon>
    </lineage>
</organism>
<gene>
    <name evidence="1" type="ORF">BLL52_3931</name>
</gene>
<sequence length="46" mass="5030">MRGPGTNTSPKAVRFDDDTLWVSLCDGRTIAAPLAWFPRLLDAAPE</sequence>
<evidence type="ECO:0000313" key="1">
    <source>
        <dbReference type="EMBL" id="OLP05111.1"/>
    </source>
</evidence>
<reference evidence="1 2" key="1">
    <citation type="submission" date="2017-01" db="EMBL/GenBank/DDBJ databases">
        <title>Genome sequence of Rhodoferax antarcticus ANT.BR, a psychrophilic purple nonsulfur bacterium from an Antarctic microbial mat.</title>
        <authorList>
            <person name="Baker J."/>
            <person name="Riester C."/>
            <person name="Skinner B."/>
            <person name="Newell A."/>
            <person name="Swingley W."/>
            <person name="Madigan M."/>
            <person name="Jung D."/>
            <person name="Asao M."/>
            <person name="Chen M."/>
            <person name="Loughlin P."/>
            <person name="Pan H."/>
            <person name="Lin S."/>
            <person name="Li N."/>
            <person name="Shaw J."/>
            <person name="Prado M."/>
            <person name="Sherman C."/>
            <person name="Li X."/>
            <person name="Tang J."/>
            <person name="Blankenship R."/>
            <person name="Zhao T."/>
            <person name="Touchman J."/>
            <person name="Sattley M."/>
        </authorList>
    </citation>
    <scope>NUCLEOTIDE SEQUENCE [LARGE SCALE GENOMIC DNA]</scope>
    <source>
        <strain evidence="1 2">ANT.BR</strain>
    </source>
</reference>
<protein>
    <recommendedName>
        <fullName evidence="3">DUF2442 domain-containing protein</fullName>
    </recommendedName>
</protein>
<name>A0A1Q8YAL0_9BURK</name>
<accession>A0A1Q8YAL0</accession>
<evidence type="ECO:0008006" key="3">
    <source>
        <dbReference type="Google" id="ProtNLM"/>
    </source>
</evidence>
<dbReference type="InterPro" id="IPR018841">
    <property type="entry name" value="DUF2442"/>
</dbReference>
<dbReference type="Pfam" id="PF10387">
    <property type="entry name" value="DUF2442"/>
    <property type="match status" value="1"/>
</dbReference>